<feature type="domain" description="NUP210 Ig-like" evidence="4">
    <location>
        <begin position="757"/>
        <end position="885"/>
    </location>
</feature>
<feature type="domain" description="NUP210 fourth Ig-like" evidence="8">
    <location>
        <begin position="389"/>
        <end position="465"/>
    </location>
</feature>
<keyword evidence="9" id="KW-1185">Reference proteome</keyword>
<evidence type="ECO:0000259" key="5">
    <source>
        <dbReference type="Pfam" id="PF22963"/>
    </source>
</evidence>
<feature type="region of interest" description="Disordered" evidence="1">
    <location>
        <begin position="2459"/>
        <end position="2493"/>
    </location>
</feature>
<dbReference type="InterPro" id="IPR056897">
    <property type="entry name" value="Ig_NUP210_4th"/>
</dbReference>
<evidence type="ECO:0008006" key="11">
    <source>
        <dbReference type="Google" id="ProtNLM"/>
    </source>
</evidence>
<dbReference type="Pfam" id="PF22969">
    <property type="entry name" value="Ig_NUP210_2nd"/>
    <property type="match status" value="1"/>
</dbReference>
<feature type="chain" id="PRO_5041650129" description="BIG2 domain-containing protein" evidence="3">
    <location>
        <begin position="16"/>
        <end position="2518"/>
    </location>
</feature>
<keyword evidence="2" id="KW-1133">Transmembrane helix</keyword>
<dbReference type="PANTHER" id="PTHR23019">
    <property type="entry name" value="NUCLEAR PORE MEMBRANE GLYCOPROTEIN GP210-RELATED"/>
    <property type="match status" value="1"/>
</dbReference>
<protein>
    <recommendedName>
        <fullName evidence="11">BIG2 domain-containing protein</fullName>
    </recommendedName>
</protein>
<dbReference type="Pfam" id="PF22967">
    <property type="entry name" value="Ig_NUP210_1st"/>
    <property type="match status" value="1"/>
</dbReference>
<dbReference type="InterPro" id="IPR045197">
    <property type="entry name" value="NUP210-like"/>
</dbReference>
<feature type="domain" description="NUP210 Ig-like" evidence="6">
    <location>
        <begin position="17"/>
        <end position="106"/>
    </location>
</feature>
<evidence type="ECO:0000259" key="6">
    <source>
        <dbReference type="Pfam" id="PF22967"/>
    </source>
</evidence>
<feature type="domain" description="NUP210 Ig-like" evidence="7">
    <location>
        <begin position="115"/>
        <end position="223"/>
    </location>
</feature>
<keyword evidence="2" id="KW-0812">Transmembrane</keyword>
<dbReference type="GO" id="GO:0005643">
    <property type="term" value="C:nuclear pore"/>
    <property type="evidence" value="ECO:0007669"/>
    <property type="project" value="TreeGrafter"/>
</dbReference>
<dbReference type="InterPro" id="IPR055096">
    <property type="entry name" value="Ig_NUP210_1st"/>
</dbReference>
<evidence type="ECO:0000313" key="9">
    <source>
        <dbReference type="Proteomes" id="UP000050792"/>
    </source>
</evidence>
<evidence type="ECO:0000259" key="4">
    <source>
        <dbReference type="Pfam" id="PF22962"/>
    </source>
</evidence>
<sequence>MLILLALALLPIVYCDFKLSDSKLLLPYYSVNPVNYTLHGSEGACYEWHSGTPEVAVVSPVVSSENGCSSAAVITAVWQSRHRAVATIYAKIINADHIVKCDVIVDDINRIEIATTTQELYLHNTPVPLIVTAYDEYGNTFTSLEGVPFEWRIFEDKYEEFGDIQGVLRFITWRESEYTTPSTMALLESKGMQGYMQLISGLRTGSAVVSVALHESIYKNVAPSQVRLLVMANAQLSPALAYLVPNSLLTFTVHVIQQGDDQEVSMPSLQYHLQVNDTNLAVLNPLDGSTLKALNYGQTEVTLLDRNVEEALEKLDEVLNSKVDDSDLRLPKRRRPTSLIQIVEPAYLGFTLIQKSTDKNPDICQLASFLNSGSYVNQVSSGSYMPIRRWIMELGKVYVVNLDIYDRNNHRLYPSDNLRLSLYFPESHFEILKSSLNQTYVVVRASSSGSVSLKAVLKGVVDQDGNVVEFNSTITGNQDVTIYSPIKIYPTPVILPWSTGLLSSNFTHSDHGYHLRANGGCGQYRWTALSVRALEHHSDPGKLPDSELLTNTVVSITKTGVISALNPGESIIVASSSSNPQICGYTVVYVRPPSEMKFVYERNEVLIPPRRNAKFIDEELTRSYSNQPTNEEWSVQDPSAIEFDLERLAIGLGVLDSDGQSMTDCRNLNIEIRAVDSNVVKIIPGFHAPRLNSSIEYGLVDSNECLHFYVIGVNVGFTEIKAIYNPSPVNKFDESVLIVSRVHVAAYRKINFIDPVSEVTPVAIGSTRNVLVTHGPQPWPLQPSEHYVNVFPQPDADNDISSLPTLISEPHFSKTVYQKTNFDNEAKPVQSYIMDQTEGHVRLVSFSLRCESIGMFEFVIEIGNRPTPSNLHPMVLSSKFTIMCDVAVSLQLLPVFQFPSLPPHFPPCPLVNISSNDWSHDKLILPNTIPTVIHLIFFGSESQELESVDSLVSNVVISSIDDDRGTTERLQLVQYVDPPVQMDYSDYDKKSFNRPMHSRPYFLITPANFGHSSGSLAVHVTVHSSLPNRYVPFLPGIQSLKSILNIYLSPVINAVPSQLIKLFYHSEASSTVYIHGGSGYYHLENSGNLTDRNRYPIRITEKLNEPTLATHTIPYIMPRRTYEIQPQHVGRVTIQAIDLCFPSTKSNPSNEYNLSPSQAEFNVDVIGLSALNLRVHNQIQLGDEVTAFVEAIGTDGITLPSKFARLLKLSIISDHVTHSTSTGHKESSHDSKRILSVPETDVPSDSFWICDSSNAEEPCSGQFTVRGIALGTSRLMVTSIVPGLFYGKPITVQSNVVEIQVFAPLRLTPCNFNLLLGAEYELHAVGGPSQASLEFIPESISSRIVIVKTNPSSVLIRASESLGLANIRARAVGMTGNKLSSSLDEKRDDYVIYSETVCNIHIVALSGVRIRCPLANLDEITSQVSDSSNAHFPELSNSDTSDRHFLLACPPGHSGDCGSTPLWVEGTAYSPYFSEDQSISNIVSPLGMAAVNPPLRYRWHLNPPEPNSIVRLEYWLDRFGINVDETHLASGMVLVGLKPGTVTVHLTVEPVEPYAKQIIAVSTDGVSTNRLHAQLTIVVLSRLGLSSPHREPQQIILSPNSQLNLIPWTDLHSDSILQYKILTVPHNRNLSLEHASQLLTVTPDGILRANDKCSESGLVCRVTLQIQSMPNGNLVNSKYTHNFDNSLIQTLILDVLIKVPRFMMFSVPPITIPQDERLSKVVGLPVGGPYNIKISYHDELGRVFDAVSNDFYQLKASLHRSDLFSTHFIRDFIIEQNFPVNNINSYNPIRLAAFGFSIHSLPFFKSTNQAEFIQDEKNSHWAALRIGLSNKINGVSPSYLSLPYSNSLDLLGLTSLIEGQWMCLPKFSSSTTYSDNTWSSVDPSIIWIDPLNQIILARHSGQGVLTFSLTSSVKTYQQIETVKNTTYSNMKSEPLTYLINLQVIPLELYTSGIPSASLIFVDSGNNILQSESIIFPIGVDRPSRSESFLSMLRFLIQLPIKESNDIPCSKTPGSLLTFENFAPFKCQIQLQIDDEFHIDFNYRSSLLPNWFSHLLLWEHNETIESILELESAKFSLQRYITTQLEPLSQSSPFHTSSTQWQCVIKSPTTWSLNVDAIALTLMPKTRMILQLVKTHVSGNVEQGENSSLIAQTSLLPLPGIRILIPPAVKLQEDGHMSTSKDSYQFWITETDHFTRRLLIFIPPATSFALNMQELGADKLLVRSQFPEILEIVQSPRPVQSLLEVVDIYKEYSRSFSSSLASNTLASYPSTVTTELSHWLHIVHEQIGKIEDDVISDLNPSILKHQVLWLVQVKCIPGDSPIDTLVNVVLSLRSTGQHIEIPIRINIPSLNQLDNKEITSSKPSFYLLNFSWIHLFAMIVITLFIAVIIHIILRSETLISSSNNSNIGKYSPGPLPPLVKGGISRSPPGRQLWSQNFIPGGSPNTIRQPFSTFDGLRSSNVSSSPIHPQNLSSNTSYNNTQRISPRFNLGTSGDLVNDERRWRQALSGSINRLRDSFDG</sequence>
<reference evidence="10" key="2">
    <citation type="submission" date="2023-11" db="UniProtKB">
        <authorList>
            <consortium name="WormBaseParasite"/>
        </authorList>
    </citation>
    <scope>IDENTIFICATION</scope>
</reference>
<accession>A0AA85F6W4</accession>
<evidence type="ECO:0000259" key="7">
    <source>
        <dbReference type="Pfam" id="PF22969"/>
    </source>
</evidence>
<evidence type="ECO:0000256" key="1">
    <source>
        <dbReference type="SAM" id="MobiDB-lite"/>
    </source>
</evidence>
<dbReference type="Pfam" id="PF22963">
    <property type="entry name" value="Ig_NUP210_3rd"/>
    <property type="match status" value="1"/>
</dbReference>
<dbReference type="Pfam" id="PF24991">
    <property type="entry name" value="Ig_NUP210_4th"/>
    <property type="match status" value="1"/>
</dbReference>
<dbReference type="WBParaSite" id="SRDH1_36290.1">
    <property type="protein sequence ID" value="SRDH1_36290.1"/>
    <property type="gene ID" value="SRDH1_36290"/>
</dbReference>
<feature type="transmembrane region" description="Helical" evidence="2">
    <location>
        <begin position="2371"/>
        <end position="2392"/>
    </location>
</feature>
<feature type="compositionally biased region" description="Polar residues" evidence="1">
    <location>
        <begin position="2459"/>
        <end position="2482"/>
    </location>
</feature>
<dbReference type="Proteomes" id="UP000050792">
    <property type="component" value="Unassembled WGS sequence"/>
</dbReference>
<dbReference type="PANTHER" id="PTHR23019:SF0">
    <property type="entry name" value="NUCLEAR PORE MEMBRANE GLYCOPROTEIN 210"/>
    <property type="match status" value="1"/>
</dbReference>
<name>A0AA85F6W4_9TREM</name>
<feature type="domain" description="NUP210 Ig-like" evidence="5">
    <location>
        <begin position="233"/>
        <end position="310"/>
    </location>
</feature>
<evidence type="ECO:0000259" key="8">
    <source>
        <dbReference type="Pfam" id="PF24991"/>
    </source>
</evidence>
<evidence type="ECO:0000313" key="10">
    <source>
        <dbReference type="WBParaSite" id="SRDH1_36290.1"/>
    </source>
</evidence>
<proteinExistence type="predicted"/>
<dbReference type="InterPro" id="IPR055098">
    <property type="entry name" value="Ig_NUP210_3rd"/>
</dbReference>
<organism evidence="9 10">
    <name type="scientific">Schistosoma rodhaini</name>
    <dbReference type="NCBI Taxonomy" id="6188"/>
    <lineage>
        <taxon>Eukaryota</taxon>
        <taxon>Metazoa</taxon>
        <taxon>Spiralia</taxon>
        <taxon>Lophotrochozoa</taxon>
        <taxon>Platyhelminthes</taxon>
        <taxon>Trematoda</taxon>
        <taxon>Digenea</taxon>
        <taxon>Strigeidida</taxon>
        <taxon>Schistosomatoidea</taxon>
        <taxon>Schistosomatidae</taxon>
        <taxon>Schistosoma</taxon>
    </lineage>
</organism>
<dbReference type="InterPro" id="IPR055097">
    <property type="entry name" value="Ig_NUP210_2nd"/>
</dbReference>
<dbReference type="InterPro" id="IPR055099">
    <property type="entry name" value="Ig_NUP210_7th"/>
</dbReference>
<evidence type="ECO:0000256" key="3">
    <source>
        <dbReference type="SAM" id="SignalP"/>
    </source>
</evidence>
<dbReference type="Pfam" id="PF22962">
    <property type="entry name" value="Ig_NUP210_7th"/>
    <property type="match status" value="1"/>
</dbReference>
<evidence type="ECO:0000256" key="2">
    <source>
        <dbReference type="SAM" id="Phobius"/>
    </source>
</evidence>
<keyword evidence="2" id="KW-0472">Membrane</keyword>
<keyword evidence="3" id="KW-0732">Signal</keyword>
<feature type="signal peptide" evidence="3">
    <location>
        <begin position="1"/>
        <end position="15"/>
    </location>
</feature>
<reference evidence="9" key="1">
    <citation type="submission" date="2022-06" db="EMBL/GenBank/DDBJ databases">
        <authorList>
            <person name="Berger JAMES D."/>
            <person name="Berger JAMES D."/>
        </authorList>
    </citation>
    <scope>NUCLEOTIDE SEQUENCE [LARGE SCALE GENOMIC DNA]</scope>
</reference>